<proteinExistence type="predicted"/>
<reference evidence="2" key="1">
    <citation type="submission" date="2018-02" db="EMBL/GenBank/DDBJ databases">
        <title>Rhizophora mucronata_Transcriptome.</title>
        <authorList>
            <person name="Meera S.P."/>
            <person name="Sreeshan A."/>
            <person name="Augustine A."/>
        </authorList>
    </citation>
    <scope>NUCLEOTIDE SEQUENCE</scope>
    <source>
        <tissue evidence="2">Leaf</tissue>
    </source>
</reference>
<feature type="transmembrane region" description="Helical" evidence="1">
    <location>
        <begin position="42"/>
        <end position="59"/>
    </location>
</feature>
<dbReference type="EMBL" id="GGEC01013273">
    <property type="protein sequence ID" value="MBW93756.1"/>
    <property type="molecule type" value="Transcribed_RNA"/>
</dbReference>
<dbReference type="EMBL" id="GGEC01013271">
    <property type="protein sequence ID" value="MBW93754.1"/>
    <property type="molecule type" value="Transcribed_RNA"/>
</dbReference>
<keyword evidence="1" id="KW-1133">Transmembrane helix</keyword>
<organism evidence="2">
    <name type="scientific">Rhizophora mucronata</name>
    <name type="common">Asiatic mangrove</name>
    <dbReference type="NCBI Taxonomy" id="61149"/>
    <lineage>
        <taxon>Eukaryota</taxon>
        <taxon>Viridiplantae</taxon>
        <taxon>Streptophyta</taxon>
        <taxon>Embryophyta</taxon>
        <taxon>Tracheophyta</taxon>
        <taxon>Spermatophyta</taxon>
        <taxon>Magnoliopsida</taxon>
        <taxon>eudicotyledons</taxon>
        <taxon>Gunneridae</taxon>
        <taxon>Pentapetalae</taxon>
        <taxon>rosids</taxon>
        <taxon>fabids</taxon>
        <taxon>Malpighiales</taxon>
        <taxon>Rhizophoraceae</taxon>
        <taxon>Rhizophora</taxon>
    </lineage>
</organism>
<sequence>MVTVNRHQETSPMADLAESRWKRVCLNGFFILRAFRMAVVRLLMRVLVCVAFGCGGVFSCG</sequence>
<accession>A0A2P2JJW5</accession>
<protein>
    <submittedName>
        <fullName evidence="2">Uncharacterized protein</fullName>
    </submittedName>
</protein>
<keyword evidence="1" id="KW-0472">Membrane</keyword>
<dbReference type="AlphaFoldDB" id="A0A2P2JJW5"/>
<evidence type="ECO:0000256" key="1">
    <source>
        <dbReference type="SAM" id="Phobius"/>
    </source>
</evidence>
<name>A0A2P2JJW5_RHIMU</name>
<evidence type="ECO:0000313" key="2">
    <source>
        <dbReference type="EMBL" id="MBW93756.1"/>
    </source>
</evidence>
<keyword evidence="1" id="KW-0812">Transmembrane</keyword>